<reference evidence="1" key="1">
    <citation type="journal article" date="2020" name="mSystems">
        <title>Genome- and Community-Level Interaction Insights into Carbon Utilization and Element Cycling Functions of Hydrothermarchaeota in Hydrothermal Sediment.</title>
        <authorList>
            <person name="Zhou Z."/>
            <person name="Liu Y."/>
            <person name="Xu W."/>
            <person name="Pan J."/>
            <person name="Luo Z.H."/>
            <person name="Li M."/>
        </authorList>
    </citation>
    <scope>NUCLEOTIDE SEQUENCE [LARGE SCALE GENOMIC DNA]</scope>
    <source>
        <strain evidence="1">HyVt-94</strain>
    </source>
</reference>
<dbReference type="Proteomes" id="UP000886014">
    <property type="component" value="Unassembled WGS sequence"/>
</dbReference>
<dbReference type="InterPro" id="IPR021457">
    <property type="entry name" value="DUF3108"/>
</dbReference>
<protein>
    <submittedName>
        <fullName evidence="1">DUF3108 domain-containing protein</fullName>
    </submittedName>
</protein>
<dbReference type="AlphaFoldDB" id="A0A7C5MAN1"/>
<dbReference type="Pfam" id="PF11306">
    <property type="entry name" value="DUF3108"/>
    <property type="match status" value="1"/>
</dbReference>
<accession>A0A7C5MAN1</accession>
<organism evidence="1">
    <name type="scientific">candidate division WOR-3 bacterium</name>
    <dbReference type="NCBI Taxonomy" id="2052148"/>
    <lineage>
        <taxon>Bacteria</taxon>
        <taxon>Bacteria division WOR-3</taxon>
    </lineage>
</organism>
<proteinExistence type="predicted"/>
<name>A0A7C5MAN1_UNCW3</name>
<sequence length="230" mass="26719">MISIFLFLSFAFTPFKVGEKLIFDVSYGPFKAGEMILEVMKIDTLRGKEVYKFHLSARTTGTFNYFFKVADDLYSYVTTDSFFTLRYEKYLKEGKFTTEAWIDYYPQGDSARYPNGKSYPIPHGALDPLSVYYYIRKQHLTPGDTMEVPIHVDKRSRMMKIIVEGYKKFRGMNCIVLKPDFKGANIIKSGGEMEVWLQVDEKKIPLQLRSKLFFGTLKALLRDYVPSTTQ</sequence>
<dbReference type="EMBL" id="DRTV01000248">
    <property type="protein sequence ID" value="HHF58478.1"/>
    <property type="molecule type" value="Genomic_DNA"/>
</dbReference>
<evidence type="ECO:0000313" key="1">
    <source>
        <dbReference type="EMBL" id="HHF58478.1"/>
    </source>
</evidence>
<gene>
    <name evidence="1" type="ORF">ENL41_03535</name>
</gene>
<comment type="caution">
    <text evidence="1">The sequence shown here is derived from an EMBL/GenBank/DDBJ whole genome shotgun (WGS) entry which is preliminary data.</text>
</comment>